<sequence>MRMDDNELLKNVHVSDIPETYQPVISLIGLDNFLKLCQYAMGDELYFPMRKSVLCNTRNRLILQEYNGYNLGELSKKYNLTVKQIKNILKGSNSL</sequence>
<reference evidence="1" key="1">
    <citation type="submission" date="2019-04" db="EMBL/GenBank/DDBJ databases">
        <title>Microbes associate with the intestines of laboratory mice.</title>
        <authorList>
            <person name="Navarre W."/>
            <person name="Wong E."/>
            <person name="Huang K."/>
            <person name="Tropini C."/>
            <person name="Ng K."/>
            <person name="Yu B."/>
        </authorList>
    </citation>
    <scope>NUCLEOTIDE SEQUENCE</scope>
    <source>
        <strain evidence="1">NM01_1-7b</strain>
    </source>
</reference>
<dbReference type="Proteomes" id="UP000304953">
    <property type="component" value="Unassembled WGS sequence"/>
</dbReference>
<comment type="caution">
    <text evidence="1">The sequence shown here is derived from an EMBL/GenBank/DDBJ whole genome shotgun (WGS) entry which is preliminary data.</text>
</comment>
<accession>A0AC61RPF7</accession>
<evidence type="ECO:0000313" key="1">
    <source>
        <dbReference type="EMBL" id="TGY88700.1"/>
    </source>
</evidence>
<dbReference type="EMBL" id="SRYA01000097">
    <property type="protein sequence ID" value="TGY88700.1"/>
    <property type="molecule type" value="Genomic_DNA"/>
</dbReference>
<evidence type="ECO:0000313" key="2">
    <source>
        <dbReference type="Proteomes" id="UP000304953"/>
    </source>
</evidence>
<keyword evidence="2" id="KW-1185">Reference proteome</keyword>
<organism evidence="1 2">
    <name type="scientific">Petralouisia muris</name>
    <dbReference type="NCBI Taxonomy" id="3032872"/>
    <lineage>
        <taxon>Bacteria</taxon>
        <taxon>Bacillati</taxon>
        <taxon>Bacillota</taxon>
        <taxon>Clostridia</taxon>
        <taxon>Lachnospirales</taxon>
        <taxon>Lachnospiraceae</taxon>
        <taxon>Petralouisia</taxon>
    </lineage>
</organism>
<protein>
    <submittedName>
        <fullName evidence="1">Mor transcription activator family protein</fullName>
    </submittedName>
</protein>
<name>A0AC61RPF7_9FIRM</name>
<proteinExistence type="predicted"/>
<gene>
    <name evidence="1" type="ORF">E5329_25520</name>
</gene>